<dbReference type="SMART" id="SM00545">
    <property type="entry name" value="JmjN"/>
    <property type="match status" value="1"/>
</dbReference>
<sequence length="1366" mass="152329">MANAEIPNWLKGMPMAPVFRPTDTEFADPIAYISKIEKEASAFGICKIIPPLPRPSKKYVFGNLNKSLSKCPDIGGPDASFPNLGSSSKTGPQSWGKDGEVRAVFTTRQQELGQGIKRLKGAGNNPPSLYGHKQVWQSGEVYTLEQFEAKSKAFSRTLLSMVKEVSPLVVEALFWKAAKEKPIYVEYANDVPGSAFGEPDISHPYLQRRRRTRSRNSYQRWSSKDKAHDDNDPCSYKSCENEGTCLGGSTNDPLDTCNQSSNPLEASSESLTVHRKGNSSDGHSNREMEGSAGWKLSNSPWNLQVIARSPGSLTRFMPDDIPGVTSPMIYIGMLFSWFAWHVEDHELHSLNFLHTGSSKTWYAVSGEYAFDFEKVIRTCAYGGSVDQLGLFQYFSAALSFLGEKTTLISPEVIVASGIPCCRLVQNPGEFVVTFPRAYHIGFSHGFNCGEAANFATPQWLRFAREAAVRRAAMSYLPMLSHQQLLYLLTMSFVSRVPTSLLPGARSSRLRDRQREERELLVKKAFVEDMQNENRLLSSLLRKDSGYLAVVWSPSMLPSHNNQSSSPDATVSVSNPPKENVINSSGCSSVSGEMGLYVEVHDELIMENNDLFFDFQVDSGTLACVACGILGFPFMCVIQPSETATFELPLMDANLDAYHSDISPEVQAGACGTNVKEGWNTSSRYRRPRIFCLEHAIEVQDLLQSSGGANLLVICHSDYQKMKAYAAALAEETGSDFCYNEIPLNSASPTDLNLIELAIVDDENDNYEDWTSRLGINLRYSVRVKKSYPFKRAQHLLTLGGLVSSGSISGSNAIEVKWQSRRSRTRPKADQPLKCEPSRLLQLSGVVQKNTDSDWVKNVIQYRRRKTKVELHDSEKVSSKDLGNDSNSTLAVSALGIEHEVQIHEASGQIDSGFIPGEIINSPASTSQYVGSVEVHIINLASDGIDIDNGVSTSQVQDDEDEDNNSHRNYCSIPFDHEAENSGDIEIQQRNIGITEVVSDLVEFKFYNSEGRCSVHTQLGIGNHSQVDDILETMHSQNDVDPEEQTEFLEEETSPELVSLAETNRHIDSALRCQEADAGSCAEKEQFCHNSPSISNLQQMEEYNDDPVNKEDCNEALEGIYNGDSSDAACPDDESQRTNCIASKTSVSKLECELRYNLESDRNEVEASTSGGNVESGSTKLQFMSRKRRRKGEVEVLAAAFVRSPCEGLRPRIGRQSQIVDSEGTERSIKKVRQPLNENSVSQDTRNMGNTSRTHSCNLEGCPMSFKTKEELSMHLRNRCPHEGCGKKFSSHKYLILHQRVHEDDRPLKCPWKGCQMSFKWAWARTEHIRVHTGERPYKCQVEGCGLSFRFISDYNRHRRKMGHYVN</sequence>
<evidence type="ECO:0000256" key="16">
    <source>
        <dbReference type="SAM" id="MobiDB-lite"/>
    </source>
</evidence>
<dbReference type="SMART" id="SM00558">
    <property type="entry name" value="JmjC"/>
    <property type="match status" value="1"/>
</dbReference>
<dbReference type="FunFam" id="3.30.160.60:FF:000747">
    <property type="entry name" value="Probable lysine-specific demethylase ELF6"/>
    <property type="match status" value="1"/>
</dbReference>
<keyword evidence="4 15" id="KW-0863">Zinc-finger</keyword>
<dbReference type="InterPro" id="IPR036236">
    <property type="entry name" value="Znf_C2H2_sf"/>
</dbReference>
<feature type="region of interest" description="Disordered" evidence="16">
    <location>
        <begin position="196"/>
        <end position="234"/>
    </location>
</feature>
<evidence type="ECO:0000256" key="2">
    <source>
        <dbReference type="ARBA" id="ARBA00022723"/>
    </source>
</evidence>
<evidence type="ECO:0000259" key="18">
    <source>
        <dbReference type="PROSITE" id="PS51183"/>
    </source>
</evidence>
<feature type="compositionally biased region" description="Polar residues" evidence="16">
    <location>
        <begin position="256"/>
        <end position="271"/>
    </location>
</feature>
<feature type="domain" description="JmjC" evidence="19">
    <location>
        <begin position="298"/>
        <end position="471"/>
    </location>
</feature>
<evidence type="ECO:0000256" key="1">
    <source>
        <dbReference type="ARBA" id="ARBA00009711"/>
    </source>
</evidence>
<dbReference type="PANTHER" id="PTHR10694:SF45">
    <property type="entry name" value="LYSINE-SPECIFIC DEMETHYLASE ELF6"/>
    <property type="match status" value="1"/>
</dbReference>
<keyword evidence="12" id="KW-0539">Nucleus</keyword>
<evidence type="ECO:0000256" key="15">
    <source>
        <dbReference type="PROSITE-ProRule" id="PRU00042"/>
    </source>
</evidence>
<reference evidence="20 21" key="1">
    <citation type="journal article" date="2023" name="Hortic Res">
        <title>Pangenome of water caltrop reveals structural variations and asymmetric subgenome divergence after allopolyploidization.</title>
        <authorList>
            <person name="Zhang X."/>
            <person name="Chen Y."/>
            <person name="Wang L."/>
            <person name="Yuan Y."/>
            <person name="Fang M."/>
            <person name="Shi L."/>
            <person name="Lu R."/>
            <person name="Comes H.P."/>
            <person name="Ma Y."/>
            <person name="Chen Y."/>
            <person name="Huang G."/>
            <person name="Zhou Y."/>
            <person name="Zheng Z."/>
            <person name="Qiu Y."/>
        </authorList>
    </citation>
    <scope>NUCLEOTIDE SEQUENCE [LARGE SCALE GENOMIC DNA]</scope>
    <source>
        <strain evidence="20">F231</strain>
    </source>
</reference>
<organism evidence="20 21">
    <name type="scientific">Trapa natans</name>
    <name type="common">Water chestnut</name>
    <dbReference type="NCBI Taxonomy" id="22666"/>
    <lineage>
        <taxon>Eukaryota</taxon>
        <taxon>Viridiplantae</taxon>
        <taxon>Streptophyta</taxon>
        <taxon>Embryophyta</taxon>
        <taxon>Tracheophyta</taxon>
        <taxon>Spermatophyta</taxon>
        <taxon>Magnoliopsida</taxon>
        <taxon>eudicotyledons</taxon>
        <taxon>Gunneridae</taxon>
        <taxon>Pentapetalae</taxon>
        <taxon>rosids</taxon>
        <taxon>malvids</taxon>
        <taxon>Myrtales</taxon>
        <taxon>Lythraceae</taxon>
        <taxon>Trapa</taxon>
    </lineage>
</organism>
<dbReference type="InterPro" id="IPR003349">
    <property type="entry name" value="JmjN"/>
</dbReference>
<feature type="region of interest" description="Disordered" evidence="16">
    <location>
        <begin position="256"/>
        <end position="292"/>
    </location>
</feature>
<dbReference type="SMART" id="SM00355">
    <property type="entry name" value="ZnF_C2H2"/>
    <property type="match status" value="4"/>
</dbReference>
<evidence type="ECO:0000259" key="17">
    <source>
        <dbReference type="PROSITE" id="PS50157"/>
    </source>
</evidence>
<dbReference type="Gene3D" id="2.60.120.650">
    <property type="entry name" value="Cupin"/>
    <property type="match status" value="1"/>
</dbReference>
<dbReference type="GO" id="GO:0034647">
    <property type="term" value="F:histone H3K4me/H3K4me2/H3K4me3 demethylase activity"/>
    <property type="evidence" value="ECO:0007669"/>
    <property type="project" value="TreeGrafter"/>
</dbReference>
<dbReference type="GO" id="GO:2000028">
    <property type="term" value="P:regulation of photoperiodism, flowering"/>
    <property type="evidence" value="ECO:0007669"/>
    <property type="project" value="UniProtKB-ARBA"/>
</dbReference>
<dbReference type="PROSITE" id="PS51184">
    <property type="entry name" value="JMJC"/>
    <property type="match status" value="1"/>
</dbReference>
<proteinExistence type="inferred from homology"/>
<feature type="domain" description="C2H2-type" evidence="17">
    <location>
        <begin position="1307"/>
        <end position="1336"/>
    </location>
</feature>
<evidence type="ECO:0000256" key="6">
    <source>
        <dbReference type="ARBA" id="ARBA00022853"/>
    </source>
</evidence>
<comment type="catalytic activity">
    <reaction evidence="13">
        <text>N(6),N(6)-dimethyl-L-lysyl(27)-[histone H3] + 2-oxoglutarate + O2 = N(6)-methyl-L-lysyl(27)-[histone H3] + formaldehyde + succinate + CO2</text>
        <dbReference type="Rhea" id="RHEA:60232"/>
        <dbReference type="Rhea" id="RHEA-COMP:15539"/>
        <dbReference type="Rhea" id="RHEA-COMP:15544"/>
        <dbReference type="ChEBI" id="CHEBI:15379"/>
        <dbReference type="ChEBI" id="CHEBI:16526"/>
        <dbReference type="ChEBI" id="CHEBI:16810"/>
        <dbReference type="ChEBI" id="CHEBI:16842"/>
        <dbReference type="ChEBI" id="CHEBI:30031"/>
        <dbReference type="ChEBI" id="CHEBI:61929"/>
        <dbReference type="ChEBI" id="CHEBI:61976"/>
    </reaction>
    <physiologicalReaction direction="left-to-right" evidence="13">
        <dbReference type="Rhea" id="RHEA:60233"/>
    </physiologicalReaction>
</comment>
<accession>A0AAN7M667</accession>
<dbReference type="GO" id="GO:0009826">
    <property type="term" value="P:unidimensional cell growth"/>
    <property type="evidence" value="ECO:0007669"/>
    <property type="project" value="UniProtKB-ARBA"/>
</dbReference>
<evidence type="ECO:0000256" key="10">
    <source>
        <dbReference type="ARBA" id="ARBA00023015"/>
    </source>
</evidence>
<evidence type="ECO:0000256" key="13">
    <source>
        <dbReference type="ARBA" id="ARBA00050682"/>
    </source>
</evidence>
<dbReference type="InterPro" id="IPR013087">
    <property type="entry name" value="Znf_C2H2_type"/>
</dbReference>
<evidence type="ECO:0000256" key="8">
    <source>
        <dbReference type="ARBA" id="ARBA00023002"/>
    </source>
</evidence>
<evidence type="ECO:0000256" key="7">
    <source>
        <dbReference type="ARBA" id="ARBA00022964"/>
    </source>
</evidence>
<dbReference type="Proteomes" id="UP001346149">
    <property type="component" value="Unassembled WGS sequence"/>
</dbReference>
<feature type="region of interest" description="Disordered" evidence="16">
    <location>
        <begin position="79"/>
        <end position="98"/>
    </location>
</feature>
<keyword evidence="21" id="KW-1185">Reference proteome</keyword>
<dbReference type="Pfam" id="PF02373">
    <property type="entry name" value="JmjC"/>
    <property type="match status" value="1"/>
</dbReference>
<dbReference type="Pfam" id="PF02375">
    <property type="entry name" value="JmjN"/>
    <property type="match status" value="1"/>
</dbReference>
<name>A0AAN7M667_TRANT</name>
<evidence type="ECO:0000313" key="21">
    <source>
        <dbReference type="Proteomes" id="UP001346149"/>
    </source>
</evidence>
<evidence type="ECO:0000256" key="11">
    <source>
        <dbReference type="ARBA" id="ARBA00023163"/>
    </source>
</evidence>
<dbReference type="Gene3D" id="3.30.160.60">
    <property type="entry name" value="Classic Zinc Finger"/>
    <property type="match status" value="3"/>
</dbReference>
<dbReference type="GO" id="GO:0000785">
    <property type="term" value="C:chromatin"/>
    <property type="evidence" value="ECO:0007669"/>
    <property type="project" value="TreeGrafter"/>
</dbReference>
<evidence type="ECO:0000256" key="12">
    <source>
        <dbReference type="ARBA" id="ARBA00023242"/>
    </source>
</evidence>
<keyword evidence="7" id="KW-0223">Dioxygenase</keyword>
<keyword evidence="10" id="KW-0805">Transcription regulation</keyword>
<evidence type="ECO:0000256" key="5">
    <source>
        <dbReference type="ARBA" id="ARBA00022833"/>
    </source>
</evidence>
<gene>
    <name evidence="20" type="ORF">SAY86_024964</name>
</gene>
<dbReference type="PANTHER" id="PTHR10694">
    <property type="entry name" value="LYSINE-SPECIFIC DEMETHYLASE"/>
    <property type="match status" value="1"/>
</dbReference>
<keyword evidence="2" id="KW-0479">Metal-binding</keyword>
<keyword evidence="11" id="KW-0804">Transcription</keyword>
<keyword evidence="3" id="KW-0677">Repeat</keyword>
<keyword evidence="9" id="KW-0408">Iron</keyword>
<evidence type="ECO:0000256" key="9">
    <source>
        <dbReference type="ARBA" id="ARBA00023004"/>
    </source>
</evidence>
<dbReference type="InterPro" id="IPR003347">
    <property type="entry name" value="JmjC_dom"/>
</dbReference>
<dbReference type="GO" id="GO:0005634">
    <property type="term" value="C:nucleus"/>
    <property type="evidence" value="ECO:0007669"/>
    <property type="project" value="TreeGrafter"/>
</dbReference>
<dbReference type="GO" id="GO:0008270">
    <property type="term" value="F:zinc ion binding"/>
    <property type="evidence" value="ECO:0007669"/>
    <property type="project" value="UniProtKB-KW"/>
</dbReference>
<dbReference type="GO" id="GO:0006355">
    <property type="term" value="P:regulation of DNA-templated transcription"/>
    <property type="evidence" value="ECO:0007669"/>
    <property type="project" value="UniProtKB-ARBA"/>
</dbReference>
<dbReference type="GO" id="GO:0010628">
    <property type="term" value="P:positive regulation of gene expression"/>
    <property type="evidence" value="ECO:0007669"/>
    <property type="project" value="UniProtKB-ARBA"/>
</dbReference>
<keyword evidence="6" id="KW-0156">Chromatin regulator</keyword>
<feature type="compositionally biased region" description="Polar residues" evidence="16">
    <location>
        <begin position="1165"/>
        <end position="1181"/>
    </location>
</feature>
<feature type="domain" description="C2H2-type" evidence="17">
    <location>
        <begin position="1337"/>
        <end position="1366"/>
    </location>
</feature>
<feature type="region of interest" description="Disordered" evidence="16">
    <location>
        <begin position="1162"/>
        <end position="1185"/>
    </location>
</feature>
<comment type="caution">
    <text evidence="20">The sequence shown here is derived from an EMBL/GenBank/DDBJ whole genome shotgun (WGS) entry which is preliminary data.</text>
</comment>
<keyword evidence="5" id="KW-0862">Zinc</keyword>
<dbReference type="SUPFAM" id="SSF51197">
    <property type="entry name" value="Clavaminate synthase-like"/>
    <property type="match status" value="1"/>
</dbReference>
<feature type="domain" description="C2H2-type" evidence="17">
    <location>
        <begin position="1277"/>
        <end position="1306"/>
    </location>
</feature>
<dbReference type="PROSITE" id="PS51183">
    <property type="entry name" value="JMJN"/>
    <property type="match status" value="1"/>
</dbReference>
<dbReference type="SUPFAM" id="SSF57667">
    <property type="entry name" value="beta-beta-alpha zinc fingers"/>
    <property type="match status" value="2"/>
</dbReference>
<comment type="catalytic activity">
    <reaction evidence="14">
        <text>N(6),N(6),N(6)-trimethyl-L-lysyl(27)-[histone H3] + 2-oxoglutarate + O2 = N(6),N(6)-dimethyl-L-lysyl(27)-[histone H3] + formaldehyde + succinate + CO2</text>
        <dbReference type="Rhea" id="RHEA:60228"/>
        <dbReference type="Rhea" id="RHEA-COMP:15535"/>
        <dbReference type="Rhea" id="RHEA-COMP:15539"/>
        <dbReference type="ChEBI" id="CHEBI:15379"/>
        <dbReference type="ChEBI" id="CHEBI:16526"/>
        <dbReference type="ChEBI" id="CHEBI:16810"/>
        <dbReference type="ChEBI" id="CHEBI:16842"/>
        <dbReference type="ChEBI" id="CHEBI:30031"/>
        <dbReference type="ChEBI" id="CHEBI:61961"/>
        <dbReference type="ChEBI" id="CHEBI:61976"/>
    </reaction>
    <physiologicalReaction direction="left-to-right" evidence="14">
        <dbReference type="Rhea" id="RHEA:60229"/>
    </physiologicalReaction>
</comment>
<comment type="similarity">
    <text evidence="1">Belongs to the JHDM3 histone demethylase family.</text>
</comment>
<feature type="compositionally biased region" description="Basic and acidic residues" evidence="16">
    <location>
        <begin position="222"/>
        <end position="231"/>
    </location>
</feature>
<evidence type="ECO:0000256" key="4">
    <source>
        <dbReference type="ARBA" id="ARBA00022771"/>
    </source>
</evidence>
<dbReference type="PROSITE" id="PS00028">
    <property type="entry name" value="ZINC_FINGER_C2H2_1"/>
    <property type="match status" value="3"/>
</dbReference>
<evidence type="ECO:0008006" key="22">
    <source>
        <dbReference type="Google" id="ProtNLM"/>
    </source>
</evidence>
<evidence type="ECO:0000259" key="19">
    <source>
        <dbReference type="PROSITE" id="PS51184"/>
    </source>
</evidence>
<dbReference type="Pfam" id="PF00096">
    <property type="entry name" value="zf-C2H2"/>
    <property type="match status" value="1"/>
</dbReference>
<protein>
    <recommendedName>
        <fullName evidence="22">Lysine-specific demethylase ELF6</fullName>
    </recommendedName>
</protein>
<dbReference type="GO" id="GO:0009741">
    <property type="term" value="P:response to brassinosteroid"/>
    <property type="evidence" value="ECO:0007669"/>
    <property type="project" value="UniProtKB-ARBA"/>
</dbReference>
<evidence type="ECO:0000256" key="14">
    <source>
        <dbReference type="ARBA" id="ARBA00051751"/>
    </source>
</evidence>
<evidence type="ECO:0000256" key="3">
    <source>
        <dbReference type="ARBA" id="ARBA00022737"/>
    </source>
</evidence>
<dbReference type="GO" id="GO:0048580">
    <property type="term" value="P:regulation of post-embryonic development"/>
    <property type="evidence" value="ECO:0007669"/>
    <property type="project" value="UniProtKB-ARBA"/>
</dbReference>
<keyword evidence="8" id="KW-0560">Oxidoreductase</keyword>
<dbReference type="EMBL" id="JAXQNO010000004">
    <property type="protein sequence ID" value="KAK4799599.1"/>
    <property type="molecule type" value="Genomic_DNA"/>
</dbReference>
<dbReference type="PROSITE" id="PS50157">
    <property type="entry name" value="ZINC_FINGER_C2H2_2"/>
    <property type="match status" value="3"/>
</dbReference>
<dbReference type="GO" id="GO:0040029">
    <property type="term" value="P:epigenetic regulation of gene expression"/>
    <property type="evidence" value="ECO:0007669"/>
    <property type="project" value="UniProtKB-ARBA"/>
</dbReference>
<feature type="compositionally biased region" description="Polar residues" evidence="16">
    <location>
        <begin position="83"/>
        <end position="93"/>
    </location>
</feature>
<dbReference type="GO" id="GO:0071558">
    <property type="term" value="F:histone H3K27me2/H3K27me3 demethylase activity"/>
    <property type="evidence" value="ECO:0007669"/>
    <property type="project" value="UniProtKB-ARBA"/>
</dbReference>
<evidence type="ECO:0000313" key="20">
    <source>
        <dbReference type="EMBL" id="KAK4799599.1"/>
    </source>
</evidence>
<feature type="domain" description="JmjN" evidence="18">
    <location>
        <begin position="16"/>
        <end position="57"/>
    </location>
</feature>